<dbReference type="InterPro" id="IPR029143">
    <property type="entry name" value="YrpD"/>
</dbReference>
<keyword evidence="1" id="KW-0732">Signal</keyword>
<dbReference type="AlphaFoldDB" id="A0A6G3ZUT1"/>
<dbReference type="Pfam" id="PF15493">
    <property type="entry name" value="YrpD"/>
    <property type="match status" value="1"/>
</dbReference>
<dbReference type="CDD" id="cd13427">
    <property type="entry name" value="YncM_like"/>
    <property type="match status" value="1"/>
</dbReference>
<reference evidence="2" key="1">
    <citation type="submission" date="2020-02" db="EMBL/GenBank/DDBJ databases">
        <authorList>
            <person name="Shen X.-R."/>
            <person name="Zhang Y.-X."/>
        </authorList>
    </citation>
    <scope>NUCLEOTIDE SEQUENCE</scope>
    <source>
        <strain evidence="2">SYP-B3998</strain>
    </source>
</reference>
<proteinExistence type="predicted"/>
<organism evidence="2">
    <name type="scientific">Paenibacillus sp. SYP-B3998</name>
    <dbReference type="NCBI Taxonomy" id="2678564"/>
    <lineage>
        <taxon>Bacteria</taxon>
        <taxon>Bacillati</taxon>
        <taxon>Bacillota</taxon>
        <taxon>Bacilli</taxon>
        <taxon>Bacillales</taxon>
        <taxon>Paenibacillaceae</taxon>
        <taxon>Paenibacillus</taxon>
    </lineage>
</organism>
<dbReference type="EMBL" id="JAAIKC010000001">
    <property type="protein sequence ID" value="NEW05798.1"/>
    <property type="molecule type" value="Genomic_DNA"/>
</dbReference>
<accession>A0A6G3ZUT1</accession>
<evidence type="ECO:0000313" key="2">
    <source>
        <dbReference type="EMBL" id="NEW05798.1"/>
    </source>
</evidence>
<evidence type="ECO:0000256" key="1">
    <source>
        <dbReference type="SAM" id="SignalP"/>
    </source>
</evidence>
<dbReference type="RefSeq" id="WP_163943136.1">
    <property type="nucleotide sequence ID" value="NZ_JAAIKC010000001.1"/>
</dbReference>
<feature type="signal peptide" evidence="1">
    <location>
        <begin position="1"/>
        <end position="24"/>
    </location>
</feature>
<dbReference type="Gene3D" id="2.60.120.1270">
    <property type="match status" value="1"/>
</dbReference>
<protein>
    <submittedName>
        <fullName evidence="2">Uncharacterized protein</fullName>
    </submittedName>
</protein>
<dbReference type="InterPro" id="IPR038682">
    <property type="entry name" value="YrpD-like_sf"/>
</dbReference>
<feature type="chain" id="PRO_5026146854" evidence="1">
    <location>
        <begin position="25"/>
        <end position="359"/>
    </location>
</feature>
<name>A0A6G3ZUT1_9BACL</name>
<comment type="caution">
    <text evidence="2">The sequence shown here is derived from an EMBL/GenBank/DDBJ whole genome shotgun (WGS) entry which is preliminary data.</text>
</comment>
<sequence length="359" mass="37749">MKKKIAVLAVTVAVILSSVSTAMAADKTVAKSSATEAALFEAGGAEITDYTNVKNIGKVEAVLSKARQAAAEENRNQTALGAKGAATETSSVNYVYIDGNTHYFYETSPVLDKEKVYVYEVQASSTENTPVGNVSALAGNLPDGIGGKAVVNKNGSYINATVRLALQSQLSGAPSGATYTYSGFSGTGRKYDGTNNNFPVETDMGLQYSNAYGYVKWTPVLGLYNGIKSNGSFLSGNDKVQYKNGFKGGTDVNLTAYRNLNGNTRLSISGYAVCPDSSCSQTADTYLTAILEVANTNVTSVSKWKMLATLAGSESVTGHNYAEFKNVNVDGVAQTPTKEAEDYASVTIAGSTVKINVSR</sequence>
<gene>
    <name evidence="2" type="ORF">GK047_07170</name>
</gene>